<dbReference type="AlphaFoldDB" id="A0A2K2DT16"/>
<evidence type="ECO:0000313" key="4">
    <source>
        <dbReference type="Proteomes" id="UP000008810"/>
    </source>
</evidence>
<name>A0A2K2DT16_BRADI</name>
<organism evidence="2">
    <name type="scientific">Brachypodium distachyon</name>
    <name type="common">Purple false brome</name>
    <name type="synonym">Trachynia distachya</name>
    <dbReference type="NCBI Taxonomy" id="15368"/>
    <lineage>
        <taxon>Eukaryota</taxon>
        <taxon>Viridiplantae</taxon>
        <taxon>Streptophyta</taxon>
        <taxon>Embryophyta</taxon>
        <taxon>Tracheophyta</taxon>
        <taxon>Spermatophyta</taxon>
        <taxon>Magnoliopsida</taxon>
        <taxon>Liliopsida</taxon>
        <taxon>Poales</taxon>
        <taxon>Poaceae</taxon>
        <taxon>BOP clade</taxon>
        <taxon>Pooideae</taxon>
        <taxon>Stipodae</taxon>
        <taxon>Brachypodieae</taxon>
        <taxon>Brachypodium</taxon>
    </lineage>
</organism>
<evidence type="ECO:0000256" key="1">
    <source>
        <dbReference type="SAM" id="MobiDB-lite"/>
    </source>
</evidence>
<reference evidence="2" key="2">
    <citation type="submission" date="2017-06" db="EMBL/GenBank/DDBJ databases">
        <title>WGS assembly of Brachypodium distachyon.</title>
        <authorList>
            <consortium name="The International Brachypodium Initiative"/>
            <person name="Lucas S."/>
            <person name="Harmon-Smith M."/>
            <person name="Lail K."/>
            <person name="Tice H."/>
            <person name="Grimwood J."/>
            <person name="Bruce D."/>
            <person name="Barry K."/>
            <person name="Shu S."/>
            <person name="Lindquist E."/>
            <person name="Wang M."/>
            <person name="Pitluck S."/>
            <person name="Vogel J.P."/>
            <person name="Garvin D.F."/>
            <person name="Mockler T.C."/>
            <person name="Schmutz J."/>
            <person name="Rokhsar D."/>
            <person name="Bevan M.W."/>
        </authorList>
    </citation>
    <scope>NUCLEOTIDE SEQUENCE</scope>
    <source>
        <strain evidence="2">Bd21</strain>
    </source>
</reference>
<dbReference type="EMBL" id="CM000880">
    <property type="protein sequence ID" value="PNT77414.1"/>
    <property type="molecule type" value="Genomic_DNA"/>
</dbReference>
<protein>
    <submittedName>
        <fullName evidence="2 3">Uncharacterized protein</fullName>
    </submittedName>
</protein>
<evidence type="ECO:0000313" key="2">
    <source>
        <dbReference type="EMBL" id="PNT77414.1"/>
    </source>
</evidence>
<feature type="region of interest" description="Disordered" evidence="1">
    <location>
        <begin position="58"/>
        <end position="79"/>
    </location>
</feature>
<evidence type="ECO:0000313" key="3">
    <source>
        <dbReference type="EnsemblPlants" id="PNT77414"/>
    </source>
</evidence>
<dbReference type="InParanoid" id="A0A2K2DT16"/>
<dbReference type="EnsemblPlants" id="PNT77414">
    <property type="protein sequence ID" value="PNT77414"/>
    <property type="gene ID" value="BRADI_1g62264v3"/>
</dbReference>
<dbReference type="Proteomes" id="UP000008810">
    <property type="component" value="Chromosome 1"/>
</dbReference>
<proteinExistence type="predicted"/>
<reference evidence="3" key="3">
    <citation type="submission" date="2018-08" db="UniProtKB">
        <authorList>
            <consortium name="EnsemblPlants"/>
        </authorList>
    </citation>
    <scope>IDENTIFICATION</scope>
    <source>
        <strain evidence="3">cv. Bd21</strain>
    </source>
</reference>
<reference evidence="2 3" key="1">
    <citation type="journal article" date="2010" name="Nature">
        <title>Genome sequencing and analysis of the model grass Brachypodium distachyon.</title>
        <authorList>
            <consortium name="International Brachypodium Initiative"/>
        </authorList>
    </citation>
    <scope>NUCLEOTIDE SEQUENCE [LARGE SCALE GENOMIC DNA]</scope>
    <source>
        <strain evidence="2 3">Bd21</strain>
    </source>
</reference>
<dbReference type="Gramene" id="PNT77414">
    <property type="protein sequence ID" value="PNT77414"/>
    <property type="gene ID" value="BRADI_1g62264v3"/>
</dbReference>
<accession>A0A2K2DT16</accession>
<keyword evidence="4" id="KW-1185">Reference proteome</keyword>
<sequence>MEGNNRCCSWLVTGGVGDRERVDGIVGVAGAVVAVPEEEDAARGTLVELADEAGVGEEAAPRLAHGVGPEDGLGRQEGEDLREDVVRQLRSSLASLFTDVATYRNRANLPYVTTWHPQSHPVTISFVHARLRLMNRSELIPPSCTVSCTR</sequence>
<gene>
    <name evidence="2" type="ORF">BRADI_1g62264v3</name>
</gene>